<reference evidence="1" key="1">
    <citation type="journal article" date="2021" name="Proc. Natl. Acad. Sci. U.S.A.">
        <title>A Catalog of Tens of Thousands of Viruses from Human Metagenomes Reveals Hidden Associations with Chronic Diseases.</title>
        <authorList>
            <person name="Tisza M.J."/>
            <person name="Buck C.B."/>
        </authorList>
    </citation>
    <scope>NUCLEOTIDE SEQUENCE</scope>
    <source>
        <strain evidence="1">CtFlR8</strain>
    </source>
</reference>
<accession>A0A8S5RNZ6</accession>
<sequence>MKKIINGLLYNTQTSEIIYVDEMTNRKIFRTEKGNFFLFYPNGEIVPKTKEDIKEYLGLNDTEKYIELFGDVEEA</sequence>
<organism evidence="1">
    <name type="scientific">virus sp. ctFlR8</name>
    <dbReference type="NCBI Taxonomy" id="2825811"/>
    <lineage>
        <taxon>Viruses</taxon>
    </lineage>
</organism>
<proteinExistence type="predicted"/>
<name>A0A8S5RNZ6_9VIRU</name>
<evidence type="ECO:0000313" key="1">
    <source>
        <dbReference type="EMBL" id="DAE32748.1"/>
    </source>
</evidence>
<dbReference type="EMBL" id="BK059128">
    <property type="protein sequence ID" value="DAE32748.1"/>
    <property type="molecule type" value="Genomic_DNA"/>
</dbReference>
<protein>
    <submittedName>
        <fullName evidence="1">Uncharacterized protein</fullName>
    </submittedName>
</protein>